<keyword evidence="2 4" id="KW-0238">DNA-binding</keyword>
<organism evidence="4 5">
    <name type="scientific">Aliisedimentitalea scapharcae</name>
    <dbReference type="NCBI Taxonomy" id="1524259"/>
    <lineage>
        <taxon>Bacteria</taxon>
        <taxon>Pseudomonadati</taxon>
        <taxon>Pseudomonadota</taxon>
        <taxon>Alphaproteobacteria</taxon>
        <taxon>Rhodobacterales</taxon>
        <taxon>Roseobacteraceae</taxon>
        <taxon>Aliisedimentitalea</taxon>
    </lineage>
</organism>
<evidence type="ECO:0000256" key="1">
    <source>
        <dbReference type="ARBA" id="ARBA00010529"/>
    </source>
</evidence>
<evidence type="ECO:0000256" key="3">
    <source>
        <dbReference type="SAM" id="MobiDB-lite"/>
    </source>
</evidence>
<dbReference type="Pfam" id="PF00216">
    <property type="entry name" value="Bac_DNA_binding"/>
    <property type="match status" value="1"/>
</dbReference>
<keyword evidence="5" id="KW-1185">Reference proteome</keyword>
<name>A0ABZ2XNR4_9RHOB</name>
<dbReference type="Gene3D" id="4.10.520.10">
    <property type="entry name" value="IHF-like DNA-binding proteins"/>
    <property type="match status" value="1"/>
</dbReference>
<evidence type="ECO:0000313" key="5">
    <source>
        <dbReference type="Proteomes" id="UP001623232"/>
    </source>
</evidence>
<dbReference type="InterPro" id="IPR010992">
    <property type="entry name" value="IHF-like_DNA-bd_dom_sf"/>
</dbReference>
<protein>
    <submittedName>
        <fullName evidence="4">HU family DNA-binding protein</fullName>
    </submittedName>
</protein>
<accession>A0ABZ2XNR4</accession>
<dbReference type="Proteomes" id="UP001623232">
    <property type="component" value="Chromosome"/>
</dbReference>
<proteinExistence type="inferred from homology"/>
<dbReference type="InterPro" id="IPR000119">
    <property type="entry name" value="Hist_DNA-bd"/>
</dbReference>
<reference evidence="4 5" key="1">
    <citation type="submission" date="2023-04" db="EMBL/GenBank/DDBJ databases">
        <title>Complete genome sequence of Alisedimentitalea scapharcae.</title>
        <authorList>
            <person name="Rong J.-C."/>
            <person name="Yi M.-L."/>
            <person name="Zhao Q."/>
        </authorList>
    </citation>
    <scope>NUCLEOTIDE SEQUENCE [LARGE SCALE GENOMIC DNA]</scope>
    <source>
        <strain evidence="4 5">KCTC 42119</strain>
    </source>
</reference>
<dbReference type="SUPFAM" id="SSF47729">
    <property type="entry name" value="IHF-like DNA-binding proteins"/>
    <property type="match status" value="1"/>
</dbReference>
<dbReference type="RefSeq" id="WP_406645010.1">
    <property type="nucleotide sequence ID" value="NZ_CP123584.1"/>
</dbReference>
<comment type="similarity">
    <text evidence="1">Belongs to the bacterial histone-like protein family.</text>
</comment>
<evidence type="ECO:0000313" key="4">
    <source>
        <dbReference type="EMBL" id="WZK87716.1"/>
    </source>
</evidence>
<feature type="compositionally biased region" description="Low complexity" evidence="3">
    <location>
        <begin position="12"/>
        <end position="30"/>
    </location>
</feature>
<evidence type="ECO:0000256" key="2">
    <source>
        <dbReference type="ARBA" id="ARBA00023125"/>
    </source>
</evidence>
<dbReference type="GO" id="GO:0003677">
    <property type="term" value="F:DNA binding"/>
    <property type="evidence" value="ECO:0007669"/>
    <property type="project" value="UniProtKB-KW"/>
</dbReference>
<feature type="region of interest" description="Disordered" evidence="3">
    <location>
        <begin position="1"/>
        <end position="30"/>
    </location>
</feature>
<sequence>MTTTSKKRAAPRKTATTKAPKAAVAASTVPKAAPEIEPKVVKLVDPIVSDPDMKKKELVDLAVERSGVKKRDAKPAIEAALAILGETLADGRELNLPPLGKVKINRTADNGKTKVIICKVRQSTGSEEILSNGPLADDGE</sequence>
<feature type="compositionally biased region" description="Basic residues" evidence="3">
    <location>
        <begin position="1"/>
        <end position="11"/>
    </location>
</feature>
<gene>
    <name evidence="4" type="ORF">QEZ52_14015</name>
</gene>
<dbReference type="EMBL" id="CP123584">
    <property type="protein sequence ID" value="WZK87716.1"/>
    <property type="molecule type" value="Genomic_DNA"/>
</dbReference>